<evidence type="ECO:0000256" key="4">
    <source>
        <dbReference type="ARBA" id="ARBA00022692"/>
    </source>
</evidence>
<feature type="transmembrane region" description="Helical" evidence="7">
    <location>
        <begin position="21"/>
        <end position="39"/>
    </location>
</feature>
<dbReference type="InterPro" id="IPR017475">
    <property type="entry name" value="EPS_sugar_tfrase"/>
</dbReference>
<dbReference type="InterPro" id="IPR017473">
    <property type="entry name" value="Undecaprenyl-P_gluc_Ptfrase"/>
</dbReference>
<evidence type="ECO:0000256" key="1">
    <source>
        <dbReference type="ARBA" id="ARBA00004141"/>
    </source>
</evidence>
<accession>A0A369WLJ1</accession>
<comment type="subcellular location">
    <subcellularLocation>
        <location evidence="1">Membrane</location>
        <topology evidence="1">Multi-pass membrane protein</topology>
    </subcellularLocation>
</comment>
<dbReference type="EMBL" id="QQOH01000002">
    <property type="protein sequence ID" value="RDE22582.1"/>
    <property type="molecule type" value="Genomic_DNA"/>
</dbReference>
<dbReference type="NCBIfam" id="TIGR03025">
    <property type="entry name" value="EPS_sugtrans"/>
    <property type="match status" value="1"/>
</dbReference>
<evidence type="ECO:0000256" key="6">
    <source>
        <dbReference type="ARBA" id="ARBA00023136"/>
    </source>
</evidence>
<dbReference type="Gene3D" id="3.40.50.720">
    <property type="entry name" value="NAD(P)-binding Rossmann-like Domain"/>
    <property type="match status" value="1"/>
</dbReference>
<comment type="similarity">
    <text evidence="2">Belongs to the bacterial sugar transferase family.</text>
</comment>
<dbReference type="SUPFAM" id="SSF51735">
    <property type="entry name" value="NAD(P)-binding Rossmann-fold domains"/>
    <property type="match status" value="1"/>
</dbReference>
<protein>
    <submittedName>
        <fullName evidence="9">Undecaprenyl-phosphate glucose phosphotransferase</fullName>
        <ecNumber evidence="9">2.7.8.31</ecNumber>
    </submittedName>
</protein>
<evidence type="ECO:0000256" key="3">
    <source>
        <dbReference type="ARBA" id="ARBA00022679"/>
    </source>
</evidence>
<organism evidence="9 10">
    <name type="scientific">Motiliproteus coralliicola</name>
    <dbReference type="NCBI Taxonomy" id="2283196"/>
    <lineage>
        <taxon>Bacteria</taxon>
        <taxon>Pseudomonadati</taxon>
        <taxon>Pseudomonadota</taxon>
        <taxon>Gammaproteobacteria</taxon>
        <taxon>Oceanospirillales</taxon>
        <taxon>Oceanospirillaceae</taxon>
        <taxon>Motiliproteus</taxon>
    </lineage>
</organism>
<gene>
    <name evidence="9" type="ORF">DV711_08300</name>
</gene>
<dbReference type="GO" id="GO:0089702">
    <property type="term" value="F:undecaprenyl-phosphate glucose phosphotransferase activity"/>
    <property type="evidence" value="ECO:0007669"/>
    <property type="project" value="UniProtKB-EC"/>
</dbReference>
<dbReference type="Pfam" id="PF02397">
    <property type="entry name" value="Bac_transf"/>
    <property type="match status" value="1"/>
</dbReference>
<dbReference type="RefSeq" id="WP_114695215.1">
    <property type="nucleotide sequence ID" value="NZ_QQOH01000002.1"/>
</dbReference>
<evidence type="ECO:0000256" key="7">
    <source>
        <dbReference type="SAM" id="Phobius"/>
    </source>
</evidence>
<dbReference type="EC" id="2.7.8.31" evidence="9"/>
<keyword evidence="5 7" id="KW-1133">Transmembrane helix</keyword>
<evidence type="ECO:0000256" key="2">
    <source>
        <dbReference type="ARBA" id="ARBA00006464"/>
    </source>
</evidence>
<reference evidence="9 10" key="1">
    <citation type="submission" date="2018-07" db="EMBL/GenBank/DDBJ databases">
        <title>Motiliproteus coralliicola sp. nov., a bacterium isolated from Coral.</title>
        <authorList>
            <person name="Wang G."/>
        </authorList>
    </citation>
    <scope>NUCLEOTIDE SEQUENCE [LARGE SCALE GENOMIC DNA]</scope>
    <source>
        <strain evidence="9 10">C34</strain>
    </source>
</reference>
<evidence type="ECO:0000313" key="9">
    <source>
        <dbReference type="EMBL" id="RDE22582.1"/>
    </source>
</evidence>
<evidence type="ECO:0000313" key="10">
    <source>
        <dbReference type="Proteomes" id="UP000253769"/>
    </source>
</evidence>
<comment type="caution">
    <text evidence="9">The sequence shown here is derived from an EMBL/GenBank/DDBJ whole genome shotgun (WGS) entry which is preliminary data.</text>
</comment>
<feature type="transmembrane region" description="Helical" evidence="7">
    <location>
        <begin position="80"/>
        <end position="100"/>
    </location>
</feature>
<feature type="transmembrane region" description="Helical" evidence="7">
    <location>
        <begin position="45"/>
        <end position="68"/>
    </location>
</feature>
<dbReference type="NCBIfam" id="TIGR03023">
    <property type="entry name" value="WcaJ_sugtrans"/>
    <property type="match status" value="1"/>
</dbReference>
<proteinExistence type="inferred from homology"/>
<keyword evidence="10" id="KW-1185">Reference proteome</keyword>
<feature type="domain" description="Bacterial sugar transferase" evidence="8">
    <location>
        <begin position="279"/>
        <end position="462"/>
    </location>
</feature>
<dbReference type="InterPro" id="IPR003362">
    <property type="entry name" value="Bact_transf"/>
</dbReference>
<dbReference type="GO" id="GO:0016020">
    <property type="term" value="C:membrane"/>
    <property type="evidence" value="ECO:0007669"/>
    <property type="project" value="UniProtKB-SubCell"/>
</dbReference>
<name>A0A369WLJ1_9GAMM</name>
<keyword evidence="4 7" id="KW-0812">Transmembrane</keyword>
<keyword evidence="6 7" id="KW-0472">Membrane</keyword>
<dbReference type="PANTHER" id="PTHR30576">
    <property type="entry name" value="COLANIC BIOSYNTHESIS UDP-GLUCOSE LIPID CARRIER TRANSFERASE"/>
    <property type="match status" value="1"/>
</dbReference>
<feature type="transmembrane region" description="Helical" evidence="7">
    <location>
        <begin position="112"/>
        <end position="130"/>
    </location>
</feature>
<dbReference type="Proteomes" id="UP000253769">
    <property type="component" value="Unassembled WGS sequence"/>
</dbReference>
<dbReference type="OrthoDB" id="9808602at2"/>
<feature type="transmembrane region" description="Helical" evidence="7">
    <location>
        <begin position="285"/>
        <end position="305"/>
    </location>
</feature>
<dbReference type="AlphaFoldDB" id="A0A369WLJ1"/>
<keyword evidence="3 9" id="KW-0808">Transferase</keyword>
<dbReference type="Pfam" id="PF13727">
    <property type="entry name" value="CoA_binding_3"/>
    <property type="match status" value="1"/>
</dbReference>
<evidence type="ECO:0000256" key="5">
    <source>
        <dbReference type="ARBA" id="ARBA00022989"/>
    </source>
</evidence>
<dbReference type="InterPro" id="IPR036291">
    <property type="entry name" value="NAD(P)-bd_dom_sf"/>
</dbReference>
<dbReference type="PANTHER" id="PTHR30576:SF21">
    <property type="entry name" value="UDP-GLUCOSE:UNDECAPRENYL-PHOSPHATE GLUCOSE-1-PHOSPHATE TRANSFERASE"/>
    <property type="match status" value="1"/>
</dbReference>
<dbReference type="GO" id="GO:0009242">
    <property type="term" value="P:colanic acid biosynthetic process"/>
    <property type="evidence" value="ECO:0007669"/>
    <property type="project" value="TreeGrafter"/>
</dbReference>
<sequence>MKYSGFLKEHSHTLMWTLRGLDWLVLVLSCWVAMSWAIGTSTFHHAYTVAVVVASFASFTVYPFFSIYRTWRGATKMEEARALFLGWTSLFAVLAMLAVLTKTSEEYSRLWFGLWYSVGLAWLVVSRFLMRGFLGYIRENGLNSRRIVIVGSDELGQRVATTLLSENWTGLQVAGFFTDDPQPTLNTFLNGLSVLGNLDSCPDYVRQHKVDQVWICLPLEDEQRMRALFESLDDVPVDLRFVPDIFGFQLINHSVSEIAGLPVIDLSASPMDGISRVLKGIEDRVLSLIILLLISPILAVIAGAIKLTSPGPIIFKQRRYGINGEEIKVYKFRSMTAQDNGAVVKQAQKHDSRITPLGAFLRRTSLDELPQFFNVLQGRMSIVGPRPHAVAHNEQYKGLIGGYMKRHLVKPGITGWAQINGWRGETDTLDKMEKRVEYDLYYIENWSLWFDLKIIFLTIFKGFVHKNAY</sequence>
<evidence type="ECO:0000259" key="8">
    <source>
        <dbReference type="Pfam" id="PF02397"/>
    </source>
</evidence>